<feature type="non-terminal residue" evidence="1">
    <location>
        <position position="1"/>
    </location>
</feature>
<sequence>YIISSLTKPEYNQDTELEFKLLPQIFGWSSSASVSRIPQVIKNYKLQSTEGLSLGMFCYCALGNITYLLSIITYSVEFKYLLVNLPWLVSCSNILIFDFM</sequence>
<comment type="caution">
    <text evidence="1">The sequence shown here is derived from an EMBL/GenBank/DDBJ whole genome shotgun (WGS) entry which is preliminary data.</text>
</comment>
<dbReference type="Proteomes" id="UP000789920">
    <property type="component" value="Unassembled WGS sequence"/>
</dbReference>
<organism evidence="1 2">
    <name type="scientific">Racocetra persica</name>
    <dbReference type="NCBI Taxonomy" id="160502"/>
    <lineage>
        <taxon>Eukaryota</taxon>
        <taxon>Fungi</taxon>
        <taxon>Fungi incertae sedis</taxon>
        <taxon>Mucoromycota</taxon>
        <taxon>Glomeromycotina</taxon>
        <taxon>Glomeromycetes</taxon>
        <taxon>Diversisporales</taxon>
        <taxon>Gigasporaceae</taxon>
        <taxon>Racocetra</taxon>
    </lineage>
</organism>
<dbReference type="EMBL" id="CAJVQC010122014">
    <property type="protein sequence ID" value="CAG8838901.1"/>
    <property type="molecule type" value="Genomic_DNA"/>
</dbReference>
<protein>
    <submittedName>
        <fullName evidence="1">7401_t:CDS:1</fullName>
    </submittedName>
</protein>
<name>A0ACA9SHV0_9GLOM</name>
<gene>
    <name evidence="1" type="ORF">RPERSI_LOCUS30845</name>
</gene>
<accession>A0ACA9SHV0</accession>
<proteinExistence type="predicted"/>
<keyword evidence="2" id="KW-1185">Reference proteome</keyword>
<evidence type="ECO:0000313" key="1">
    <source>
        <dbReference type="EMBL" id="CAG8838901.1"/>
    </source>
</evidence>
<reference evidence="1" key="1">
    <citation type="submission" date="2021-06" db="EMBL/GenBank/DDBJ databases">
        <authorList>
            <person name="Kallberg Y."/>
            <person name="Tangrot J."/>
            <person name="Rosling A."/>
        </authorList>
    </citation>
    <scope>NUCLEOTIDE SEQUENCE</scope>
    <source>
        <strain evidence="1">MA461A</strain>
    </source>
</reference>
<feature type="non-terminal residue" evidence="1">
    <location>
        <position position="100"/>
    </location>
</feature>
<evidence type="ECO:0000313" key="2">
    <source>
        <dbReference type="Proteomes" id="UP000789920"/>
    </source>
</evidence>